<dbReference type="Pfam" id="PF12340">
    <property type="entry name" value="DUF3638"/>
    <property type="match status" value="1"/>
</dbReference>
<evidence type="ECO:0000313" key="5">
    <source>
        <dbReference type="Proteomes" id="UP000722121"/>
    </source>
</evidence>
<dbReference type="InterPro" id="IPR022099">
    <property type="entry name" value="DUF3638"/>
</dbReference>
<feature type="domain" description="PRD" evidence="3">
    <location>
        <begin position="2915"/>
        <end position="3023"/>
    </location>
</feature>
<name>A0ABS3AQ33_9BACT</name>
<evidence type="ECO:0000256" key="2">
    <source>
        <dbReference type="SAM" id="MobiDB-lite"/>
    </source>
</evidence>
<gene>
    <name evidence="4" type="ORF">JYU14_01950</name>
</gene>
<feature type="compositionally biased region" description="Basic and acidic residues" evidence="2">
    <location>
        <begin position="1"/>
        <end position="16"/>
    </location>
</feature>
<evidence type="ECO:0000256" key="1">
    <source>
        <dbReference type="SAM" id="Coils"/>
    </source>
</evidence>
<organism evidence="4 5">
    <name type="scientific">Simkania negevensis</name>
    <dbReference type="NCBI Taxonomy" id="83561"/>
    <lineage>
        <taxon>Bacteria</taxon>
        <taxon>Pseudomonadati</taxon>
        <taxon>Chlamydiota</taxon>
        <taxon>Chlamydiia</taxon>
        <taxon>Parachlamydiales</taxon>
        <taxon>Simkaniaceae</taxon>
        <taxon>Simkania</taxon>
    </lineage>
</organism>
<dbReference type="Proteomes" id="UP000722121">
    <property type="component" value="Unassembled WGS sequence"/>
</dbReference>
<feature type="region of interest" description="Disordered" evidence="2">
    <location>
        <begin position="1533"/>
        <end position="1552"/>
    </location>
</feature>
<dbReference type="InterPro" id="IPR011608">
    <property type="entry name" value="PRD"/>
</dbReference>
<evidence type="ECO:0000259" key="3">
    <source>
        <dbReference type="PROSITE" id="PS51372"/>
    </source>
</evidence>
<feature type="non-terminal residue" evidence="4">
    <location>
        <position position="4464"/>
    </location>
</feature>
<accession>A0ABS3AQ33</accession>
<dbReference type="EMBL" id="JAFITR010000028">
    <property type="protein sequence ID" value="MBN4066828.1"/>
    <property type="molecule type" value="Genomic_DNA"/>
</dbReference>
<reference evidence="4 5" key="1">
    <citation type="submission" date="2021-02" db="EMBL/GenBank/DDBJ databases">
        <title>Activity-based single-cell genomes from oceanic crustal fluid captures similar information to metagenomic and metatranscriptomic surveys with orders of magnitude less sampling.</title>
        <authorList>
            <person name="D'Angelo T.S."/>
            <person name="Orcutt B.N."/>
        </authorList>
    </citation>
    <scope>NUCLEOTIDE SEQUENCE [LARGE SCALE GENOMIC DNA]</scope>
    <source>
        <strain evidence="4">AH-315-G07</strain>
    </source>
</reference>
<proteinExistence type="predicted"/>
<keyword evidence="5" id="KW-1185">Reference proteome</keyword>
<comment type="caution">
    <text evidence="4">The sequence shown here is derived from an EMBL/GenBank/DDBJ whole genome shotgun (WGS) entry which is preliminary data.</text>
</comment>
<protein>
    <submittedName>
        <fullName evidence="4">DUF3638 domain-containing protein</fullName>
    </submittedName>
</protein>
<feature type="coiled-coil region" evidence="1">
    <location>
        <begin position="1932"/>
        <end position="1959"/>
    </location>
</feature>
<feature type="compositionally biased region" description="Low complexity" evidence="2">
    <location>
        <begin position="21"/>
        <end position="30"/>
    </location>
</feature>
<dbReference type="PROSITE" id="PS51372">
    <property type="entry name" value="PRD_2"/>
    <property type="match status" value="1"/>
</dbReference>
<sequence>MDPTEAAKIRGKEQAEGGRGATAAAAATSQQARSERIAQAVQEILRDLAVNQFIPDAANNELKDLTAEELQDHSLISTNLSPPKDIDNAQWNQLVKRFAHVHSDTLIKATSLEGNRFPDSLEYMLELLEAIFSSKALILEPDEIASMKAPIEQLHRSFTQMQQMSKELEQLVDRKSSRENVLNNLHAKAFEITKALYRLRVGETYSIPGGWAGSPGHAMVYTFTKCSGDRYDIEIYNTGAGTKEYHNILEDGLKSKISPLIRYEGVTYEEIFFSQDEADIQSDWILALLEPQVLTRLNRALSVKPADIYRRCFGHLESKRLLSNQSTIGYMTAQRGGSCSWRVLTAMLFATIREKRLYKLLHLEIRLQSFITFYQASKEMLQMETPQVEQTRTLLKNAAEKLIRMSAKRYSPGKEGTLPREKTVKAYATAVEVLNKIAAIERGIQERRSSEVALSVTMQPQDIDLSPLKNSIGTLRTNHLRRPQEGRNEIATDGYHNLQPPTPDTLLATLTRAEEVVRNALSKQQETTAHVVLEELLSLLPVPTTNEADFWQRIPQGDLNQCISSFDTLLGHYAALSMTSAIASPKVKNNCCFGYAISHVLAVRIDSTRQRGPREPRLIDYRVQYYPRLRNCYKVFYCSNDWKKQQMVNDYFNSVNKRAKETNKRSLLSFFPIGQRGCLNPNENIDCHFFDTLRKNNHAVNEAVQTQNKFYSQWQQSNRQKPPLSADEMMAFELTWDIGDEPAKSPLLASGFGHLVYLKRAALYLEFNYNNNRNGERNHKFTVILAPSIYDTTTLTATCIYGSQYLLISVETDKKMHPPLQETSDFDKAVRHIIEEEGPVYFSNNNGAIGSPSSHDRDSLPDESAILINKKNTLLLPIRELIRTGTQPRLFTYQLLYYFRHNRGELAKIAIQTLFDTIFFKPIKMNDNSWHLPLFDQLATEPNLVEQCIDLLNSGIRDFWEKQPGQKPNVSACLFFVRLADRIRNLAPQEKSDQILHNENELLERWLALPNLSLQEKSAIHLHRIYHFYQKTKISPLSSPELLSAYQSWIFYLNNNMNDPSDSPILKAAAQTFAYTMSPQLLKLLEEPERRNTFFDTLFKIFSLPPKSDQQQWQPKPNHPTYHLETSSSTFWAVNIETGEICNEAGVLKNTQKPKWKDDSAYKRLFEEEDFTFHASGNSHYFNSPRLGPMRMITQAPDDTLSQGLQMERNGIWYQYIAPTSFCQNPYHKNLLKEIPHFLKADHAFWLSSDQDKPSLITDLKTGKTLYLVYSDGRIIPAEDERKTRQEQRCLYLHQQRFYNSNDDPDPLAHFECNNYTAIWLKGEGRDARVAAIIFPRYLSSNERTLAFVTSTNGQAVWASNQQYQLSASQKRWLFGNMHNYLLLESREGKGQKLLLPLQKFHKLSAEEELTSYGTLDIEERERSTEWLEDDEFDLPQQGQYRFLEYDLVNDKPRAKDTEGSLFLAYLYLGQRNYTEALTCLRTVTQSDLLSLQSQEILEWIFLLGQRNKDFSANAATLRLHAYKMLADHKKRPEFEKKKEEQESKKAKEAKEAKEKAITRTIHADYTCYLDGLQNVDVSLRLSKEEEVELIESVLEVTAFARRHYDLTHNTPKKPTAFANQHPPLPSFTQPHHLAHLGPEYTALPPDKSRFRGDCEEQPCPALAHHETESYQYRNYLKAFSFENRYGRPRPPIKHLSILFVQEGLQLSNDFVSLYEVAAKGSKAQKKALLFRLSQIDTENLQQKHAYLDWVLYNYLIFALQHPRRPPAYPVANNPTEGELYNFHRTLNIAYSNAQQRQPEPAVSQASPAQQPQQIEIDNLHATFPLIAAQPAARYITPTTPASLRFPGATNSFERSYPLPSEWLNNDKHEECKGSAEIALGPQEISDTEAEYSDAIRKEFAAFAEELRTGQQQNASLPHYSLKEGKEFKAFESEMSVKINEQEERLEAQEKVILALANRKSQDSSHALRESMLLRGRSNKKLNLNDLILLFLKGREELFYAANTNLDEQEIKNLHQLIGKYLVNATHLQQWRRGCVHVGKLVANGLGNSEEQRYLIEQLGYELFAKKAYGNSNTPLDPEREIPFLVFEYFSDMRIRPEQYELLQKMTETGNGKRYSDIVIQLIMGGGKTSVLASILGHLAAKPGRLALFVTPASQFYTVRENLKKAQRKHFHQEIDSIDLSRNAFTLQNLQWVHNKLKNAMEREEMVVVKSETLQALELEFLSSAQEYINNAGKAPPEELMHKIATLRDILLIFRNNSDATIDEVDLVLNALREVNFPIGEAERVKSERVDVVKTIMGLLASKEAIPGTNQTMEELTGIKRNEQAQLSQEEYRKKVEPFLANRLAETYAPFAVKQEQRSSLIRYLRNEISSQAQILADYSNDRTVPTEHRQEVEKARRWYETQQNRSKIDDDITFLRELARRANSANAKESEPANLIALAKHVIQTLLPATLGKSCGRHFGRSKNIENAGEVLPYQGVDTPSTTKFGYHYESIIYHYLTALSQGLSPYQVIDLANKFKTAALLYDEPFNETAEAEEFKELTGVALAEIDNPGKVDEAVANINKETNKLLDAETETIAHYVSFYTHRFTSTPQSLIDQINSCRAMSGTPWNAPGYRESLANNTLPDEGTEGRIVDTMLRRAEKLKEENVHVVNSSNAKELLTEALANHPLKEQFYGIIDVGGHFKGINNTQVAREILDYFENDERIEAVLFYLPPAGPGASSSEKKNAGKLAIMKKGAPSYEVIGGTSKELIEGSGVPLNKLFVYYDESHTTGSDIKQCPTSKNFVTVDERLLRRNFFQGILRLREFFYFQDVEYIVPEGVQGSLINGGKTVLDLIKSSIKFQAIRLAMDTYRSFKQQINNIIRKKALERLLNLRMAADPSFKNIASTISEEFKKYQKVLLSTSSDSPYTQFGRVEKSVDTIDNLRRHIKIALENFPTDQQETINELETELNCLIDRAKRCGALPAEVKEPAADIIGLEEEVELQIEQEVEQEVEQELEQELQQELQSYLNVQPQSAIEEKGWIQMPSIQELIRPNNNPDYTQTTSSSRPKIFSLKQILGKLPSNALFKYERKYHDIFDDNILLTNNFRLTGTMPHPVFSQYQKPGNQILAVEHEGKIFFILLSSYDAEKWKEWLKGSQTDDARHIWLIQPDGTSLQDNRYNTPLSREQHDKAISRALLQINLFNGNMHYLNIHTEEVDRWLNESHPETKLRYLKLKVEKDPVQKQLFNNSPIMQPEKYRKMMQKRIVHLRRQEKLANDQDIIRNYSPEEIAVMNPSYVHLLTKEQVKHLTTAEQILKLTVEQAKHITPVQVPHLHRAYLNVFEKPEQIRAIPIDKVGMINNENYFQYFSLEQARQMTEQQQPFFGKLPVTVASSLIKENEPAEQKKRVACLSKEQIPFIDDPEIIQMFTESQLDDLSPSQVKHLANDQIKRLKKAELIKTIDDPTKIKLVNAAYADFVNANIVPHLTDEQTKKIRQPKLVANITQPQLPYLDDSVIKYIDAVLVKHLANDKVSLLGTKEQVTAVENTERIQKINNTAVHYLTGLQVAHVRPEQVPYLIKEEIKYLQTSAQIQAIPNRMVKYVTAGQANDLKKEQIPYLETSEQIQALSGRALIQAIPKEMVKHVTAGQVNDLTAEQSPYLETREQIQSLTAAQINSGLRIDQLPMLSDTQIGYLQRVDLVRAIKSERIMHRISDASVAHLLPEQVALLSDAQLSFLNNGEQIAALDDEKLHLISDKAIVHVKAERKQHLAAEQKTLFYEIEGRKQAEERIEPLIPAEQGRAEVASPHPLHSKTPLAAIGKQFSTIAPNPDSIIDKIIAIAKKIFVVLALVILSPLWAITFLVSKIYNAIVVDSNVTAIADKAKDAFEKRWCQAMANEAAATDNAALAVEEAYFSLSDKEGTQILREKTRRLLWRIVAVEGFQDIYHERTSGAIEICMRELTKENPKALTRTQVRNALTTLATALKTTPETEGSVDHLLNQIESHTRELHTRLQKELKATQHSQKAAEAINSAVSGLHDQLQSQPKESDLAAANRKTVVLLEEVLQSDSYLFLRESALPAIAFIHNVCLAMHTKSHAGEEVRRVGQGLLAEVDKKRKGTQEIHDEWIDLAQDVEESYNLTRKHFADASGVVKKVTYAIQRPMKALSALKSVEAIPGSYDPYASDNYPTTLGETTYGPHAKVCSLYAPTPTVDANVRPLYKGLLQAVENNAFLGAKAPQGATKFIFEINYQQMQGAEGKRTRNIMKNVMEHPFSLDVMTLPLDTDFYQGKVAKWKNADSFFDQFKQHIFGKDGKACRRIEDKRCGYFFTSRVSNDEIEWTLDATRQLFKKIEENGRDEWEKLAGQQKQRLFQDVFHLLIRLQSEQKYAHRSHNVLNYSHCKMHVDRGAMMTLLYSLAIRAAMPNNEVDDYDSLRSFACGALSTRALTIDKRSIMQNYAEETTAFLRHIPQDALGNTIRSLIGEASP</sequence>
<keyword evidence="1" id="KW-0175">Coiled coil</keyword>
<evidence type="ECO:0000313" key="4">
    <source>
        <dbReference type="EMBL" id="MBN4066828.1"/>
    </source>
</evidence>
<feature type="region of interest" description="Disordered" evidence="2">
    <location>
        <begin position="1"/>
        <end position="30"/>
    </location>
</feature>